<dbReference type="AlphaFoldDB" id="A0A8J2VJ09"/>
<dbReference type="Gene3D" id="1.20.58.220">
    <property type="entry name" value="Phosphate transport system protein phou homolog 2, domain 2"/>
    <property type="match status" value="2"/>
</dbReference>
<dbReference type="Proteomes" id="UP000628775">
    <property type="component" value="Unassembled WGS sequence"/>
</dbReference>
<reference evidence="2" key="1">
    <citation type="journal article" date="2014" name="Int. J. Syst. Evol. Microbiol.">
        <title>Complete genome sequence of Corynebacterium casei LMG S-19264T (=DSM 44701T), isolated from a smear-ripened cheese.</title>
        <authorList>
            <consortium name="US DOE Joint Genome Institute (JGI-PGF)"/>
            <person name="Walter F."/>
            <person name="Albersmeier A."/>
            <person name="Kalinowski J."/>
            <person name="Ruckert C."/>
        </authorList>
    </citation>
    <scope>NUCLEOTIDE SEQUENCE</scope>
    <source>
        <strain evidence="2">CGMCC 1.15371</strain>
    </source>
</reference>
<reference evidence="2" key="2">
    <citation type="submission" date="2020-09" db="EMBL/GenBank/DDBJ databases">
        <authorList>
            <person name="Sun Q."/>
            <person name="Zhou Y."/>
        </authorList>
    </citation>
    <scope>NUCLEOTIDE SEQUENCE</scope>
    <source>
        <strain evidence="2">CGMCC 1.15371</strain>
    </source>
</reference>
<name>A0A8J2VJ09_9BACL</name>
<accession>A0A8J2VJ09</accession>
<protein>
    <submittedName>
        <fullName evidence="2">Phosphate transport system regulatory protein PhoU</fullName>
    </submittedName>
</protein>
<feature type="domain" description="PhoU" evidence="1">
    <location>
        <begin position="128"/>
        <end position="202"/>
    </location>
</feature>
<organism evidence="2 3">
    <name type="scientific">Pullulanibacillus camelliae</name>
    <dbReference type="NCBI Taxonomy" id="1707096"/>
    <lineage>
        <taxon>Bacteria</taxon>
        <taxon>Bacillati</taxon>
        <taxon>Bacillota</taxon>
        <taxon>Bacilli</taxon>
        <taxon>Bacillales</taxon>
        <taxon>Sporolactobacillaceae</taxon>
        <taxon>Pullulanibacillus</taxon>
    </lineage>
</organism>
<gene>
    <name evidence="2" type="primary">phoU</name>
    <name evidence="2" type="ORF">GCM10011391_01480</name>
</gene>
<dbReference type="InterPro" id="IPR028366">
    <property type="entry name" value="PhoU"/>
</dbReference>
<dbReference type="PANTHER" id="PTHR42930:SF3">
    <property type="entry name" value="PHOSPHATE-SPECIFIC TRANSPORT SYSTEM ACCESSORY PROTEIN PHOU"/>
    <property type="match status" value="1"/>
</dbReference>
<evidence type="ECO:0000313" key="2">
    <source>
        <dbReference type="EMBL" id="GGE26837.1"/>
    </source>
</evidence>
<sequence length="219" mass="25930">MLTRRNYYVDQKKQIEQVVLRMIDRLDTLMSQCMSYLSEPSKENQAFMLWTEDKLDAEEKEIENQILNVISVQNLDVIELKWLMTMSRIIRELERCGDQLTNVMTVCNITSIESETTEVIERFFLHESGMVQDLKAGMLAKDGERLELLITRDEHVNRLNRETYKRMTHSMNENKLDATLGSKIIMMCRFLERFGDHLVNAGKLYKNYMAFEKENERIL</sequence>
<keyword evidence="3" id="KW-1185">Reference proteome</keyword>
<dbReference type="InterPro" id="IPR038078">
    <property type="entry name" value="PhoU-like_sf"/>
</dbReference>
<dbReference type="EMBL" id="BMIR01000001">
    <property type="protein sequence ID" value="GGE26837.1"/>
    <property type="molecule type" value="Genomic_DNA"/>
</dbReference>
<comment type="caution">
    <text evidence="2">The sequence shown here is derived from an EMBL/GenBank/DDBJ whole genome shotgun (WGS) entry which is preliminary data.</text>
</comment>
<dbReference type="SUPFAM" id="SSF109755">
    <property type="entry name" value="PhoU-like"/>
    <property type="match status" value="1"/>
</dbReference>
<dbReference type="InterPro" id="IPR026022">
    <property type="entry name" value="PhoU_dom"/>
</dbReference>
<dbReference type="RefSeq" id="WP_188687872.1">
    <property type="nucleotide sequence ID" value="NZ_BMIR01000001.1"/>
</dbReference>
<evidence type="ECO:0000313" key="3">
    <source>
        <dbReference type="Proteomes" id="UP000628775"/>
    </source>
</evidence>
<dbReference type="Pfam" id="PF01895">
    <property type="entry name" value="PhoU"/>
    <property type="match status" value="2"/>
</dbReference>
<dbReference type="GO" id="GO:0030643">
    <property type="term" value="P:intracellular phosphate ion homeostasis"/>
    <property type="evidence" value="ECO:0007669"/>
    <property type="project" value="InterPro"/>
</dbReference>
<dbReference type="PANTHER" id="PTHR42930">
    <property type="entry name" value="PHOSPHATE-SPECIFIC TRANSPORT SYSTEM ACCESSORY PROTEIN PHOU"/>
    <property type="match status" value="1"/>
</dbReference>
<feature type="domain" description="PhoU" evidence="1">
    <location>
        <begin position="20"/>
        <end position="104"/>
    </location>
</feature>
<proteinExistence type="predicted"/>
<dbReference type="GO" id="GO:0045936">
    <property type="term" value="P:negative regulation of phosphate metabolic process"/>
    <property type="evidence" value="ECO:0007669"/>
    <property type="project" value="InterPro"/>
</dbReference>
<evidence type="ECO:0000259" key="1">
    <source>
        <dbReference type="Pfam" id="PF01895"/>
    </source>
</evidence>